<name>A0A414PQ33_FUSMR</name>
<dbReference type="RefSeq" id="WP_117708240.1">
    <property type="nucleotide sequence ID" value="NZ_QRHL01000023.1"/>
</dbReference>
<dbReference type="Gene3D" id="3.30.420.40">
    <property type="match status" value="2"/>
</dbReference>
<dbReference type="InterPro" id="IPR043129">
    <property type="entry name" value="ATPase_NBD"/>
</dbReference>
<dbReference type="Proteomes" id="UP000284676">
    <property type="component" value="Unassembled WGS sequence"/>
</dbReference>
<proteinExistence type="predicted"/>
<gene>
    <name evidence="1" type="ORF">DW663_10175</name>
</gene>
<dbReference type="EMBL" id="QRHL01000023">
    <property type="protein sequence ID" value="RHF70641.1"/>
    <property type="molecule type" value="Genomic_DNA"/>
</dbReference>
<dbReference type="SUPFAM" id="SSF53067">
    <property type="entry name" value="Actin-like ATPase domain"/>
    <property type="match status" value="2"/>
</dbReference>
<evidence type="ECO:0000313" key="1">
    <source>
        <dbReference type="EMBL" id="RHF70641.1"/>
    </source>
</evidence>
<dbReference type="PANTHER" id="PTHR42749">
    <property type="entry name" value="CELL SHAPE-DETERMINING PROTEIN MREB"/>
    <property type="match status" value="1"/>
</dbReference>
<sequence>MKRYYIYDELKRKSHYDLYKICVDEKLVEGFRENLDRTELINIILKYRSREKVYCIDSYKEFGMERLQDLFDTKLGFRLNDSDNIKIPHKIVIYKGMPLTEEDDYKVTIPEYISDNNVFLLNGNSYLCGIFQLVRDRKGGANTFFIKSDEKLLRLDGLKNQNYSLLFFGRSDEKFLFNSYYADEESKLPMSLNYYQVPLDSFHFLDLEVTDTPLCIDFGTANTTAGAYLDKYYVKNLPQHKILSGHIQLDKTNYVKFPKGLDSYSNVIPTVVYIKNCFNEDNIEYAFGYEVEELLKENNYNLKGSVFYGIKNWVKSIDQKERIVDENGDIRYIERKKIVKAYIDYVMYRAESLFKCKFKNIHITTPVKLKSEFLMMFKEILPDYKIIEENALDEGVAVLYNSIENIIYKNKFIDGEEYKALIIDCGGGTTDLASCVFKINSEEINYDIDIKTTFENSEESFGGNNITYRIMQYLKILLAQHYQNKKDLGINELIPNIGELIYRDIDEKGVKEIYKNIEAEYEKAEKIIPTKFADFENRASDVYSKVKNNFFFMWEIAEELKKELFRKTTIVRTKFDSVHYESSDLSSTVLPSWNLNIYDNGFMRNISTFPSLIINKSEIIKLIKGDIYEIFRRFLTLYYETGIIFDYSLIKLSGQTCKVNLFDEVLKEFVPGKMVDFRRNLEEDEQQLKISCLDGAIRYLNSSKIGNIRVAVKNDIPIVPYSLHGTKYTGEEVEILRTGEQAGASAGSIKKISATEILPLYLKNKEEEIKKHFTYINKPEFYKEEDEQRVLEMLDNHFEQDDLDTIYNGETKFFAYTDKNFWGFYVTAVKRENNQTFIGKKQYFSFEEDITTISFFDGRH</sequence>
<evidence type="ECO:0008006" key="3">
    <source>
        <dbReference type="Google" id="ProtNLM"/>
    </source>
</evidence>
<accession>A0A414PQ33</accession>
<evidence type="ECO:0000313" key="2">
    <source>
        <dbReference type="Proteomes" id="UP000284676"/>
    </source>
</evidence>
<reference evidence="1 2" key="1">
    <citation type="submission" date="2018-08" db="EMBL/GenBank/DDBJ databases">
        <title>A genome reference for cultivated species of the human gut microbiota.</title>
        <authorList>
            <person name="Zou Y."/>
            <person name="Xue W."/>
            <person name="Luo G."/>
        </authorList>
    </citation>
    <scope>NUCLEOTIDE SEQUENCE [LARGE SCALE GENOMIC DNA]</scope>
    <source>
        <strain evidence="1 2">AM25-1</strain>
    </source>
</reference>
<dbReference type="AlphaFoldDB" id="A0A414PQ33"/>
<comment type="caution">
    <text evidence="1">The sequence shown here is derived from an EMBL/GenBank/DDBJ whole genome shotgun (WGS) entry which is preliminary data.</text>
</comment>
<organism evidence="1 2">
    <name type="scientific">Fusobacterium mortiferum</name>
    <dbReference type="NCBI Taxonomy" id="850"/>
    <lineage>
        <taxon>Bacteria</taxon>
        <taxon>Fusobacteriati</taxon>
        <taxon>Fusobacteriota</taxon>
        <taxon>Fusobacteriia</taxon>
        <taxon>Fusobacteriales</taxon>
        <taxon>Fusobacteriaceae</taxon>
        <taxon>Fusobacterium</taxon>
    </lineage>
</organism>
<protein>
    <recommendedName>
        <fullName evidence="3">Molecular chaperone</fullName>
    </recommendedName>
</protein>
<dbReference type="PANTHER" id="PTHR42749:SF1">
    <property type="entry name" value="CELL SHAPE-DETERMINING PROTEIN MREB"/>
    <property type="match status" value="1"/>
</dbReference>